<feature type="compositionally biased region" description="Acidic residues" evidence="1">
    <location>
        <begin position="105"/>
        <end position="119"/>
    </location>
</feature>
<proteinExistence type="predicted"/>
<evidence type="ECO:0000313" key="3">
    <source>
        <dbReference type="Proteomes" id="UP000022910"/>
    </source>
</evidence>
<sequence length="138" mass="16143">MTRSFTITDQRSYVRQRYNTFNIISQVPSVTNKRTFITDEDVMATTRNDGSIKMDIYDDEDEEMTTTIDIENEEISEDKLESEYERIMMEFNENDENENERGGDSDEEVIIDQPDEEVIVDQPLSSEQLSYSSETSHI</sequence>
<dbReference type="AlphaFoldDB" id="A0A015MWU5"/>
<comment type="caution">
    <text evidence="2">The sequence shown here is derived from an EMBL/GenBank/DDBJ whole genome shotgun (WGS) entry which is preliminary data.</text>
</comment>
<keyword evidence="3" id="KW-1185">Reference proteome</keyword>
<protein>
    <submittedName>
        <fullName evidence="2">Uncharacterized protein</fullName>
    </submittedName>
</protein>
<organism evidence="2 3">
    <name type="scientific">Rhizophagus irregularis (strain DAOM 197198w)</name>
    <name type="common">Glomus intraradices</name>
    <dbReference type="NCBI Taxonomy" id="1432141"/>
    <lineage>
        <taxon>Eukaryota</taxon>
        <taxon>Fungi</taxon>
        <taxon>Fungi incertae sedis</taxon>
        <taxon>Mucoromycota</taxon>
        <taxon>Glomeromycotina</taxon>
        <taxon>Glomeromycetes</taxon>
        <taxon>Glomerales</taxon>
        <taxon>Glomeraceae</taxon>
        <taxon>Rhizophagus</taxon>
    </lineage>
</organism>
<reference evidence="2 3" key="1">
    <citation type="submission" date="2014-02" db="EMBL/GenBank/DDBJ databases">
        <title>Single nucleus genome sequencing reveals high similarity among nuclei of an endomycorrhizal fungus.</title>
        <authorList>
            <person name="Lin K."/>
            <person name="Geurts R."/>
            <person name="Zhang Z."/>
            <person name="Limpens E."/>
            <person name="Saunders D.G."/>
            <person name="Mu D."/>
            <person name="Pang E."/>
            <person name="Cao H."/>
            <person name="Cha H."/>
            <person name="Lin T."/>
            <person name="Zhou Q."/>
            <person name="Shang Y."/>
            <person name="Li Y."/>
            <person name="Ivanov S."/>
            <person name="Sharma T."/>
            <person name="Velzen R.V."/>
            <person name="Ruijter N.D."/>
            <person name="Aanen D.K."/>
            <person name="Win J."/>
            <person name="Kamoun S."/>
            <person name="Bisseling T."/>
            <person name="Huang S."/>
        </authorList>
    </citation>
    <scope>NUCLEOTIDE SEQUENCE [LARGE SCALE GENOMIC DNA]</scope>
    <source>
        <strain evidence="3">DAOM197198w</strain>
    </source>
</reference>
<name>A0A015MWU5_RHIIW</name>
<accession>A0A015MWU5</accession>
<dbReference type="HOGENOM" id="CLU_154045_0_0_1"/>
<evidence type="ECO:0000313" key="2">
    <source>
        <dbReference type="EMBL" id="EXX71233.1"/>
    </source>
</evidence>
<evidence type="ECO:0000256" key="1">
    <source>
        <dbReference type="SAM" id="MobiDB-lite"/>
    </source>
</evidence>
<feature type="compositionally biased region" description="Low complexity" evidence="1">
    <location>
        <begin position="124"/>
        <end position="138"/>
    </location>
</feature>
<dbReference type="Proteomes" id="UP000022910">
    <property type="component" value="Unassembled WGS sequence"/>
</dbReference>
<dbReference type="EMBL" id="JEMT01016190">
    <property type="protein sequence ID" value="EXX71233.1"/>
    <property type="molecule type" value="Genomic_DNA"/>
</dbReference>
<feature type="region of interest" description="Disordered" evidence="1">
    <location>
        <begin position="91"/>
        <end position="138"/>
    </location>
</feature>
<gene>
    <name evidence="2" type="ORF">RirG_080300</name>
</gene>